<dbReference type="CDD" id="cd11645">
    <property type="entry name" value="Precorrin_2_C20_MT"/>
    <property type="match status" value="1"/>
</dbReference>
<dbReference type="RefSeq" id="WP_075858429.1">
    <property type="nucleotide sequence ID" value="NZ_BDJK01000006.1"/>
</dbReference>
<dbReference type="Gene3D" id="3.30.950.10">
    <property type="entry name" value="Methyltransferase, Cobalt-precorrin-4 Transmethylase, Domain 2"/>
    <property type="match status" value="1"/>
</dbReference>
<dbReference type="SUPFAM" id="SSF53790">
    <property type="entry name" value="Tetrapyrrole methylase"/>
    <property type="match status" value="1"/>
</dbReference>
<keyword evidence="9" id="KW-1185">Reference proteome</keyword>
<evidence type="ECO:0000256" key="3">
    <source>
        <dbReference type="ARBA" id="ARBA00022603"/>
    </source>
</evidence>
<dbReference type="InterPro" id="IPR012382">
    <property type="entry name" value="CobI/CbiL"/>
</dbReference>
<dbReference type="STRING" id="870242.cpu_05130"/>
<evidence type="ECO:0000256" key="5">
    <source>
        <dbReference type="ARBA" id="ARBA00022691"/>
    </source>
</evidence>
<dbReference type="PANTHER" id="PTHR43467">
    <property type="entry name" value="COBALT-PRECORRIN-2 C(20)-METHYLTRANSFERASE"/>
    <property type="match status" value="1"/>
</dbReference>
<dbReference type="GO" id="GO:0030788">
    <property type="term" value="F:precorrin-2 C20-methyltransferase activity"/>
    <property type="evidence" value="ECO:0007669"/>
    <property type="project" value="InterPro"/>
</dbReference>
<dbReference type="InterPro" id="IPR014776">
    <property type="entry name" value="4pyrrole_Mease_sub2"/>
</dbReference>
<dbReference type="Proteomes" id="UP000187485">
    <property type="component" value="Unassembled WGS sequence"/>
</dbReference>
<dbReference type="GO" id="GO:0009236">
    <property type="term" value="P:cobalamin biosynthetic process"/>
    <property type="evidence" value="ECO:0007669"/>
    <property type="project" value="UniProtKB-UniRule"/>
</dbReference>
<dbReference type="InterPro" id="IPR000878">
    <property type="entry name" value="4pyrrol_Mease"/>
</dbReference>
<dbReference type="Pfam" id="PF00590">
    <property type="entry name" value="TP_methylase"/>
    <property type="match status" value="1"/>
</dbReference>
<protein>
    <submittedName>
        <fullName evidence="8">Precorrin-2 C(20)-methyltransferase</fullName>
    </submittedName>
</protein>
<dbReference type="InterPro" id="IPR035996">
    <property type="entry name" value="4pyrrol_Methylase_sf"/>
</dbReference>
<dbReference type="GO" id="GO:0032259">
    <property type="term" value="P:methylation"/>
    <property type="evidence" value="ECO:0007669"/>
    <property type="project" value="UniProtKB-KW"/>
</dbReference>
<accession>A0A1L8CSW4</accession>
<evidence type="ECO:0000313" key="9">
    <source>
        <dbReference type="Proteomes" id="UP000187485"/>
    </source>
</evidence>
<dbReference type="InterPro" id="IPR014777">
    <property type="entry name" value="4pyrrole_Mease_sub1"/>
</dbReference>
<proteinExistence type="inferred from homology"/>
<evidence type="ECO:0000256" key="6">
    <source>
        <dbReference type="PIRNR" id="PIRNR036427"/>
    </source>
</evidence>
<evidence type="ECO:0000313" key="8">
    <source>
        <dbReference type="EMBL" id="GAV22003.1"/>
    </source>
</evidence>
<keyword evidence="4 8" id="KW-0808">Transferase</keyword>
<comment type="similarity">
    <text evidence="6">Belongs to the precorrin methyltransferase family.</text>
</comment>
<dbReference type="PIRSF" id="PIRSF036427">
    <property type="entry name" value="Precrrn-2_mtase"/>
    <property type="match status" value="1"/>
</dbReference>
<dbReference type="AlphaFoldDB" id="A0A1L8CSW4"/>
<sequence>MAKLYVVGVGPGDPELITVKAMKILRGVRVLVFPGKRAFKVVESFLSDDKEILFFNFPMVEDEGKKREAAHTFAQKILEYLNREEVSFFTLGDPGLYSTAGYLLEALKQLGFAGDIEIVPGINSFSLAAAKSFFNLAFEDEKVEILSTLPEDFTFEPKTTYVFLKLSSYYDRFLELVKEAKIQGYYFKELGTEEEKICSFNELPEKTGYFSLALAKRGN</sequence>
<dbReference type="PANTHER" id="PTHR43467:SF2">
    <property type="entry name" value="COBALT-PRECORRIN-2 C(20)-METHYLTRANSFERASE"/>
    <property type="match status" value="1"/>
</dbReference>
<keyword evidence="5" id="KW-0949">S-adenosyl-L-methionine</keyword>
<name>A0A1L8CSW4_9THEO</name>
<dbReference type="EMBL" id="BDJK01000006">
    <property type="protein sequence ID" value="GAV22003.1"/>
    <property type="molecule type" value="Genomic_DNA"/>
</dbReference>
<keyword evidence="2" id="KW-0169">Cobalamin biosynthesis</keyword>
<dbReference type="Gene3D" id="3.40.1010.10">
    <property type="entry name" value="Cobalt-precorrin-4 Transmethylase, Domain 1"/>
    <property type="match status" value="1"/>
</dbReference>
<evidence type="ECO:0000256" key="2">
    <source>
        <dbReference type="ARBA" id="ARBA00022573"/>
    </source>
</evidence>
<keyword evidence="3 8" id="KW-0489">Methyltransferase</keyword>
<reference evidence="9" key="1">
    <citation type="submission" date="2016-12" db="EMBL/GenBank/DDBJ databases">
        <title>Draft Genome Sequences od Carboxydothermus pertinax and islandicus, Hydrogenogenic Carboxydotrophic Bacteria.</title>
        <authorList>
            <person name="Fukuyama Y."/>
            <person name="Ohmae K."/>
            <person name="Yoneda Y."/>
            <person name="Yoshida T."/>
            <person name="Sako Y."/>
        </authorList>
    </citation>
    <scope>NUCLEOTIDE SEQUENCE [LARGE SCALE GENOMIC DNA]</scope>
    <source>
        <strain evidence="9">Ug1</strain>
    </source>
</reference>
<comment type="caution">
    <text evidence="8">The sequence shown here is derived from an EMBL/GenBank/DDBJ whole genome shotgun (WGS) entry which is preliminary data.</text>
</comment>
<feature type="domain" description="Tetrapyrrole methylase" evidence="7">
    <location>
        <begin position="3"/>
        <end position="198"/>
    </location>
</feature>
<evidence type="ECO:0000259" key="7">
    <source>
        <dbReference type="Pfam" id="PF00590"/>
    </source>
</evidence>
<evidence type="ECO:0000256" key="1">
    <source>
        <dbReference type="ARBA" id="ARBA00004953"/>
    </source>
</evidence>
<evidence type="ECO:0000256" key="4">
    <source>
        <dbReference type="ARBA" id="ARBA00022679"/>
    </source>
</evidence>
<organism evidence="8 9">
    <name type="scientific">Carboxydothermus pertinax</name>
    <dbReference type="NCBI Taxonomy" id="870242"/>
    <lineage>
        <taxon>Bacteria</taxon>
        <taxon>Bacillati</taxon>
        <taxon>Bacillota</taxon>
        <taxon>Clostridia</taxon>
        <taxon>Thermoanaerobacterales</taxon>
        <taxon>Thermoanaerobacteraceae</taxon>
        <taxon>Carboxydothermus</taxon>
    </lineage>
</organism>
<gene>
    <name evidence="8" type="ORF">cpu_05130</name>
</gene>
<dbReference type="OrthoDB" id="9804789at2"/>
<comment type="pathway">
    <text evidence="1">Cofactor biosynthesis; adenosylcobalamin biosynthesis.</text>
</comment>